<sequence>MNPLESHFGVTLPYESGSDVDNLAVYKTPPASPAWLQVRTSGPPSGQSRSGRASGMDGDEQRRGQYDQSNYPRGYAPAFGGQGTSAQRLRGPAQGDGSERFRQGQLLTTRPASSASLAAGTGGSHELASFGYAPAQQYATTPMQPTSFSYQSDYLQESQRHRYPQYQSQIMYNVAQQPPQQSPYQPVGQYQPRQPAAVEVLSSQFGMPQQYYNQGEVSTVSGSTVIPQGYQTAAYQQPIQYNAPSALGRSTLASSYPTTAPDYSQAESSEEQAQPEQEPDTRAEQFVNYQTALRETNESTSRGRLIVAAVSLEKLSEWLLTHAAGLGLSRDDQTLHAQRIELWDNFNNCWLALLQRQKDDTQQMLDSGRSPRAPRSLLPIDTLRRMGDNLVAHADELERLGLVDYQMGVAEEEIITLLSECIDLLSTDEEDVPEAEVGGS</sequence>
<dbReference type="Proteomes" id="UP001166286">
    <property type="component" value="Unassembled WGS sequence"/>
</dbReference>
<accession>A0AA39R2A0</accession>
<proteinExistence type="predicted"/>
<evidence type="ECO:0000256" key="1">
    <source>
        <dbReference type="SAM" id="MobiDB-lite"/>
    </source>
</evidence>
<name>A0AA39R2A0_9LECA</name>
<comment type="caution">
    <text evidence="2">The sequence shown here is derived from an EMBL/GenBank/DDBJ whole genome shotgun (WGS) entry which is preliminary data.</text>
</comment>
<feature type="region of interest" description="Disordered" evidence="1">
    <location>
        <begin position="250"/>
        <end position="282"/>
    </location>
</feature>
<feature type="compositionally biased region" description="Polar residues" evidence="1">
    <location>
        <begin position="251"/>
        <end position="262"/>
    </location>
</feature>
<feature type="compositionally biased region" description="Low complexity" evidence="1">
    <location>
        <begin position="41"/>
        <end position="55"/>
    </location>
</feature>
<gene>
    <name evidence="2" type="ORF">JMJ35_004733</name>
</gene>
<feature type="region of interest" description="Disordered" evidence="1">
    <location>
        <begin position="1"/>
        <end position="20"/>
    </location>
</feature>
<reference evidence="2" key="1">
    <citation type="submission" date="2023-03" db="EMBL/GenBank/DDBJ databases">
        <title>Complete genome of Cladonia borealis.</title>
        <authorList>
            <person name="Park H."/>
        </authorList>
    </citation>
    <scope>NUCLEOTIDE SEQUENCE</scope>
    <source>
        <strain evidence="2">ANT050790</strain>
    </source>
</reference>
<evidence type="ECO:0000313" key="2">
    <source>
        <dbReference type="EMBL" id="KAK0512716.1"/>
    </source>
</evidence>
<keyword evidence="3" id="KW-1185">Reference proteome</keyword>
<feature type="compositionally biased region" description="Low complexity" evidence="1">
    <location>
        <begin position="264"/>
        <end position="276"/>
    </location>
</feature>
<organism evidence="2 3">
    <name type="scientific">Cladonia borealis</name>
    <dbReference type="NCBI Taxonomy" id="184061"/>
    <lineage>
        <taxon>Eukaryota</taxon>
        <taxon>Fungi</taxon>
        <taxon>Dikarya</taxon>
        <taxon>Ascomycota</taxon>
        <taxon>Pezizomycotina</taxon>
        <taxon>Lecanoromycetes</taxon>
        <taxon>OSLEUM clade</taxon>
        <taxon>Lecanoromycetidae</taxon>
        <taxon>Lecanorales</taxon>
        <taxon>Lecanorineae</taxon>
        <taxon>Cladoniaceae</taxon>
        <taxon>Cladonia</taxon>
    </lineage>
</organism>
<feature type="region of interest" description="Disordered" evidence="1">
    <location>
        <begin position="29"/>
        <end position="123"/>
    </location>
</feature>
<protein>
    <submittedName>
        <fullName evidence="2">Uncharacterized protein</fullName>
    </submittedName>
</protein>
<evidence type="ECO:0000313" key="3">
    <source>
        <dbReference type="Proteomes" id="UP001166286"/>
    </source>
</evidence>
<dbReference type="AlphaFoldDB" id="A0AA39R2A0"/>
<dbReference type="EMBL" id="JAFEKC020000009">
    <property type="protein sequence ID" value="KAK0512716.1"/>
    <property type="molecule type" value="Genomic_DNA"/>
</dbReference>